<dbReference type="AlphaFoldDB" id="A0A016X3N5"/>
<evidence type="ECO:0000256" key="1">
    <source>
        <dbReference type="SAM" id="MobiDB-lite"/>
    </source>
</evidence>
<dbReference type="Proteomes" id="UP000024635">
    <property type="component" value="Unassembled WGS sequence"/>
</dbReference>
<comment type="caution">
    <text evidence="2">The sequence shown here is derived from an EMBL/GenBank/DDBJ whole genome shotgun (WGS) entry which is preliminary data.</text>
</comment>
<sequence length="109" mass="12473">MRLRHLRAAIALTHDDATVSADRKCQVSDRHGMDETQKRAERPKSHFGFASEESSKDSEDVHVGNSLTSGNWRGRDLVESRVAQFRHGFYEWRDVSKQRRARLATATCC</sequence>
<reference evidence="3" key="1">
    <citation type="journal article" date="2015" name="Nat. Genet.">
        <title>The genome and transcriptome of the zoonotic hookworm Ancylostoma ceylanicum identify infection-specific gene families.</title>
        <authorList>
            <person name="Schwarz E.M."/>
            <person name="Hu Y."/>
            <person name="Antoshechkin I."/>
            <person name="Miller M.M."/>
            <person name="Sternberg P.W."/>
            <person name="Aroian R.V."/>
        </authorList>
    </citation>
    <scope>NUCLEOTIDE SEQUENCE</scope>
    <source>
        <strain evidence="3">HY135</strain>
    </source>
</reference>
<keyword evidence="3" id="KW-1185">Reference proteome</keyword>
<dbReference type="EMBL" id="JARK01000006">
    <property type="protein sequence ID" value="EYC46142.1"/>
    <property type="molecule type" value="Genomic_DNA"/>
</dbReference>
<evidence type="ECO:0000313" key="2">
    <source>
        <dbReference type="EMBL" id="EYC46142.1"/>
    </source>
</evidence>
<feature type="compositionally biased region" description="Basic and acidic residues" evidence="1">
    <location>
        <begin position="53"/>
        <end position="62"/>
    </location>
</feature>
<protein>
    <submittedName>
        <fullName evidence="2">Uncharacterized protein</fullName>
    </submittedName>
</protein>
<evidence type="ECO:0000313" key="3">
    <source>
        <dbReference type="Proteomes" id="UP000024635"/>
    </source>
</evidence>
<name>A0A016X3N5_9BILA</name>
<feature type="region of interest" description="Disordered" evidence="1">
    <location>
        <begin position="23"/>
        <end position="72"/>
    </location>
</feature>
<accession>A0A016X3N5</accession>
<organism evidence="2 3">
    <name type="scientific">Ancylostoma ceylanicum</name>
    <dbReference type="NCBI Taxonomy" id="53326"/>
    <lineage>
        <taxon>Eukaryota</taxon>
        <taxon>Metazoa</taxon>
        <taxon>Ecdysozoa</taxon>
        <taxon>Nematoda</taxon>
        <taxon>Chromadorea</taxon>
        <taxon>Rhabditida</taxon>
        <taxon>Rhabditina</taxon>
        <taxon>Rhabditomorpha</taxon>
        <taxon>Strongyloidea</taxon>
        <taxon>Ancylostomatidae</taxon>
        <taxon>Ancylostomatinae</taxon>
        <taxon>Ancylostoma</taxon>
    </lineage>
</organism>
<gene>
    <name evidence="2" type="primary">Acey_s0406.g897</name>
    <name evidence="2" type="ORF">Y032_0406g897</name>
</gene>
<proteinExistence type="predicted"/>
<feature type="compositionally biased region" description="Basic and acidic residues" evidence="1">
    <location>
        <begin position="23"/>
        <end position="44"/>
    </location>
</feature>